<dbReference type="PRINTS" id="PR00506">
    <property type="entry name" value="D21N6MTFRASE"/>
</dbReference>
<dbReference type="EMBL" id="SGXT01000020">
    <property type="protein sequence ID" value="RZT55947.1"/>
    <property type="molecule type" value="Genomic_DNA"/>
</dbReference>
<feature type="domain" description="DNA methylase N-4/N-6" evidence="5">
    <location>
        <begin position="84"/>
        <end position="391"/>
    </location>
</feature>
<evidence type="ECO:0000259" key="5">
    <source>
        <dbReference type="Pfam" id="PF01555"/>
    </source>
</evidence>
<dbReference type="Gene3D" id="3.40.50.150">
    <property type="entry name" value="Vaccinia Virus protein VP39"/>
    <property type="match status" value="1"/>
</dbReference>
<dbReference type="GO" id="GO:0003677">
    <property type="term" value="F:DNA binding"/>
    <property type="evidence" value="ECO:0007669"/>
    <property type="project" value="InterPro"/>
</dbReference>
<dbReference type="GO" id="GO:0008170">
    <property type="term" value="F:N-methyltransferase activity"/>
    <property type="evidence" value="ECO:0007669"/>
    <property type="project" value="InterPro"/>
</dbReference>
<proteinExistence type="inferred from homology"/>
<evidence type="ECO:0000256" key="1">
    <source>
        <dbReference type="ARBA" id="ARBA00006594"/>
    </source>
</evidence>
<dbReference type="Pfam" id="PF01555">
    <property type="entry name" value="N6_N4_Mtase"/>
    <property type="match status" value="1"/>
</dbReference>
<comment type="similarity">
    <text evidence="1">Belongs to the N(4)/N(6)-methyltransferase family.</text>
</comment>
<sequence>MTGRLTLTWANKDRALLSHGESGYEWVDRDDPRAREVRLLDEIGRVGEVAGDTSDNLLIRGDSLDALRALVHTPELAAEYRGKVKLVYIDPPFNTGQAFKHYDDSLEHSVWLGMMRERLVLIKELLSPEGSVWVHLDDAEMAYCKVLMDEIFGRQSFVASFVWQKADSPSSNNVPLASYHDFILVYGAGERTFRASAMEDPAVLDAFPGVSDDGVRFRDRLLRKNGKASLRTERPSMWFPIQAPDGEVVFPIDDDGVERRWAYSADSVASLLASNEIIWKRRPKRGGGEQWVPYTREFAPETPTRPWPTLWSDVLMNRQAKAQVKKIVQGVATFDTPKPEQLLERVIKISTGPGDVVLDCFAGSGTTAAVAQKMGRRWVTVELSESTADTFTKPRLTKVVAGEDPGGITEAAGWSGGGGFRDLRIAPSAWEVHTAEGELDVYRAESVSTETLTRSVAAQLGYQLIDDPVFSGARGRSRLAVIDGVADATAVTDIASVLAEGQTALVAATSVTDDAQTTLRDLCKGSRVIRIPRELFPRTTAVTR</sequence>
<accession>A0A4Q7T8X4</accession>
<organism evidence="6 7">
    <name type="scientific">Microcella alkaliphila</name>
    <dbReference type="NCBI Taxonomy" id="279828"/>
    <lineage>
        <taxon>Bacteria</taxon>
        <taxon>Bacillati</taxon>
        <taxon>Actinomycetota</taxon>
        <taxon>Actinomycetes</taxon>
        <taxon>Micrococcales</taxon>
        <taxon>Microbacteriaceae</taxon>
        <taxon>Microcella</taxon>
    </lineage>
</organism>
<dbReference type="OrthoDB" id="9773060at2"/>
<keyword evidence="7" id="KW-1185">Reference proteome</keyword>
<dbReference type="InterPro" id="IPR002295">
    <property type="entry name" value="N4/N6-MTase_EcoPI_Mod-like"/>
</dbReference>
<name>A0A4Q7T8X4_9MICO</name>
<protein>
    <submittedName>
        <fullName evidence="6">Adenine-specific DNA-methyltransferase</fullName>
    </submittedName>
</protein>
<dbReference type="GO" id="GO:0032259">
    <property type="term" value="P:methylation"/>
    <property type="evidence" value="ECO:0007669"/>
    <property type="project" value="UniProtKB-KW"/>
</dbReference>
<evidence type="ECO:0000256" key="4">
    <source>
        <dbReference type="ARBA" id="ARBA00022691"/>
    </source>
</evidence>
<dbReference type="SUPFAM" id="SSF53335">
    <property type="entry name" value="S-adenosyl-L-methionine-dependent methyltransferases"/>
    <property type="match status" value="1"/>
</dbReference>
<keyword evidence="3 6" id="KW-0808">Transferase</keyword>
<reference evidence="6 7" key="1">
    <citation type="journal article" date="2015" name="Stand. Genomic Sci.">
        <title>Genomic Encyclopedia of Bacterial and Archaeal Type Strains, Phase III: the genomes of soil and plant-associated and newly described type strains.</title>
        <authorList>
            <person name="Whitman W.B."/>
            <person name="Woyke T."/>
            <person name="Klenk H.P."/>
            <person name="Zhou Y."/>
            <person name="Lilburn T.G."/>
            <person name="Beck B.J."/>
            <person name="De Vos P."/>
            <person name="Vandamme P."/>
            <person name="Eisen J.A."/>
            <person name="Garrity G."/>
            <person name="Hugenholtz P."/>
            <person name="Kyrpides N.C."/>
        </authorList>
    </citation>
    <scope>NUCLEOTIDE SEQUENCE [LARGE SCALE GENOMIC DNA]</scope>
    <source>
        <strain evidence="6 7">AC4r</strain>
    </source>
</reference>
<evidence type="ECO:0000256" key="3">
    <source>
        <dbReference type="ARBA" id="ARBA00022679"/>
    </source>
</evidence>
<dbReference type="InterPro" id="IPR002052">
    <property type="entry name" value="DNA_methylase_N6_adenine_CS"/>
</dbReference>
<evidence type="ECO:0000313" key="7">
    <source>
        <dbReference type="Proteomes" id="UP000292408"/>
    </source>
</evidence>
<dbReference type="PROSITE" id="PS00092">
    <property type="entry name" value="N6_MTASE"/>
    <property type="match status" value="1"/>
</dbReference>
<dbReference type="InterPro" id="IPR029063">
    <property type="entry name" value="SAM-dependent_MTases_sf"/>
</dbReference>
<comment type="caution">
    <text evidence="6">The sequence shown here is derived from an EMBL/GenBank/DDBJ whole genome shotgun (WGS) entry which is preliminary data.</text>
</comment>
<evidence type="ECO:0000256" key="2">
    <source>
        <dbReference type="ARBA" id="ARBA00022603"/>
    </source>
</evidence>
<keyword evidence="4" id="KW-0949">S-adenosyl-L-methionine</keyword>
<keyword evidence="2 6" id="KW-0489">Methyltransferase</keyword>
<dbReference type="AlphaFoldDB" id="A0A4Q7T8X4"/>
<dbReference type="InterPro" id="IPR002941">
    <property type="entry name" value="DNA_methylase_N4/N6"/>
</dbReference>
<dbReference type="RefSeq" id="WP_157985663.1">
    <property type="nucleotide sequence ID" value="NZ_SGXT01000020.1"/>
</dbReference>
<dbReference type="Proteomes" id="UP000292408">
    <property type="component" value="Unassembled WGS sequence"/>
</dbReference>
<gene>
    <name evidence="6" type="ORF">EV140_2615</name>
</gene>
<evidence type="ECO:0000313" key="6">
    <source>
        <dbReference type="EMBL" id="RZT55947.1"/>
    </source>
</evidence>